<accession>A0A2P6NFS3</accession>
<dbReference type="EMBL" id="MDYQ01000096">
    <property type="protein sequence ID" value="PRP82775.1"/>
    <property type="molecule type" value="Genomic_DNA"/>
</dbReference>
<reference evidence="1 2" key="1">
    <citation type="journal article" date="2018" name="Genome Biol. Evol.">
        <title>Multiple Roots of Fruiting Body Formation in Amoebozoa.</title>
        <authorList>
            <person name="Hillmann F."/>
            <person name="Forbes G."/>
            <person name="Novohradska S."/>
            <person name="Ferling I."/>
            <person name="Riege K."/>
            <person name="Groth M."/>
            <person name="Westermann M."/>
            <person name="Marz M."/>
            <person name="Spaller T."/>
            <person name="Winckler T."/>
            <person name="Schaap P."/>
            <person name="Glockner G."/>
        </authorList>
    </citation>
    <scope>NUCLEOTIDE SEQUENCE [LARGE SCALE GENOMIC DNA]</scope>
    <source>
        <strain evidence="1 2">Jena</strain>
    </source>
</reference>
<gene>
    <name evidence="1" type="ORF">PROFUN_09860</name>
</gene>
<dbReference type="InParanoid" id="A0A2P6NFS3"/>
<evidence type="ECO:0000313" key="1">
    <source>
        <dbReference type="EMBL" id="PRP82775.1"/>
    </source>
</evidence>
<name>A0A2P6NFS3_9EUKA</name>
<keyword evidence="2" id="KW-1185">Reference proteome</keyword>
<organism evidence="1 2">
    <name type="scientific">Planoprotostelium fungivorum</name>
    <dbReference type="NCBI Taxonomy" id="1890364"/>
    <lineage>
        <taxon>Eukaryota</taxon>
        <taxon>Amoebozoa</taxon>
        <taxon>Evosea</taxon>
        <taxon>Variosea</taxon>
        <taxon>Cavosteliida</taxon>
        <taxon>Cavosteliaceae</taxon>
        <taxon>Planoprotostelium</taxon>
    </lineage>
</organism>
<dbReference type="Proteomes" id="UP000241769">
    <property type="component" value="Unassembled WGS sequence"/>
</dbReference>
<proteinExistence type="predicted"/>
<evidence type="ECO:0000313" key="2">
    <source>
        <dbReference type="Proteomes" id="UP000241769"/>
    </source>
</evidence>
<sequence length="88" mass="10233">MSKRKLSGRNDSSPYHQDLETFLTKSIYILSCSTLVIVQKSTRERSISLTLNCFTRLPQVILRYKPGRQWRHDEGVSGKEKTSKDSNW</sequence>
<comment type="caution">
    <text evidence="1">The sequence shown here is derived from an EMBL/GenBank/DDBJ whole genome shotgun (WGS) entry which is preliminary data.</text>
</comment>
<dbReference type="AlphaFoldDB" id="A0A2P6NFS3"/>
<protein>
    <submittedName>
        <fullName evidence="1">Uncharacterized protein</fullName>
    </submittedName>
</protein>